<dbReference type="PANTHER" id="PTHR37422:SF17">
    <property type="entry name" value="O-ANTIGEN LIGASE"/>
    <property type="match status" value="1"/>
</dbReference>
<dbReference type="GO" id="GO:0016020">
    <property type="term" value="C:membrane"/>
    <property type="evidence" value="ECO:0007669"/>
    <property type="project" value="UniProtKB-SubCell"/>
</dbReference>
<comment type="subcellular location">
    <subcellularLocation>
        <location evidence="1">Membrane</location>
        <topology evidence="1">Multi-pass membrane protein</topology>
    </subcellularLocation>
</comment>
<feature type="transmembrane region" description="Helical" evidence="5">
    <location>
        <begin position="384"/>
        <end position="402"/>
    </location>
</feature>
<reference evidence="7" key="1">
    <citation type="submission" date="2022-06" db="EMBL/GenBank/DDBJ databases">
        <title>Limimaricola sediminis sp. nov., isolated from an intertidal sediment.</title>
        <authorList>
            <person name="Shao X."/>
        </authorList>
    </citation>
    <scope>NUCLEOTIDE SEQUENCE</scope>
    <source>
        <strain evidence="7">ASW11-118</strain>
    </source>
</reference>
<dbReference type="AlphaFoldDB" id="A0A9X2FRJ8"/>
<dbReference type="InterPro" id="IPR051533">
    <property type="entry name" value="WaaL-like"/>
</dbReference>
<keyword evidence="2 5" id="KW-0812">Transmembrane</keyword>
<feature type="transmembrane region" description="Helical" evidence="5">
    <location>
        <begin position="97"/>
        <end position="114"/>
    </location>
</feature>
<dbReference type="RefSeq" id="WP_253332751.1">
    <property type="nucleotide sequence ID" value="NZ_JAMYXC010000191.1"/>
</dbReference>
<feature type="transmembrane region" description="Helical" evidence="5">
    <location>
        <begin position="231"/>
        <end position="249"/>
    </location>
</feature>
<name>A0A9X2FRJ8_9RHOB</name>
<feature type="transmembrane region" description="Helical" evidence="5">
    <location>
        <begin position="177"/>
        <end position="195"/>
    </location>
</feature>
<evidence type="ECO:0000256" key="5">
    <source>
        <dbReference type="SAM" id="Phobius"/>
    </source>
</evidence>
<evidence type="ECO:0000256" key="3">
    <source>
        <dbReference type="ARBA" id="ARBA00022989"/>
    </source>
</evidence>
<dbReference type="Proteomes" id="UP001139477">
    <property type="component" value="Unassembled WGS sequence"/>
</dbReference>
<evidence type="ECO:0000259" key="6">
    <source>
        <dbReference type="Pfam" id="PF04932"/>
    </source>
</evidence>
<keyword evidence="4 5" id="KW-0472">Membrane</keyword>
<feature type="transmembrane region" description="Helical" evidence="5">
    <location>
        <begin position="329"/>
        <end position="349"/>
    </location>
</feature>
<feature type="transmembrane region" description="Helical" evidence="5">
    <location>
        <begin position="121"/>
        <end position="141"/>
    </location>
</feature>
<keyword evidence="7" id="KW-0436">Ligase</keyword>
<feature type="transmembrane region" description="Helical" evidence="5">
    <location>
        <begin position="65"/>
        <end position="85"/>
    </location>
</feature>
<gene>
    <name evidence="7" type="ORF">NHG85_12245</name>
</gene>
<accession>A0A9X2FRJ8</accession>
<feature type="domain" description="O-antigen ligase-related" evidence="6">
    <location>
        <begin position="187"/>
        <end position="340"/>
    </location>
</feature>
<dbReference type="InterPro" id="IPR007016">
    <property type="entry name" value="O-antigen_ligase-rel_domated"/>
</dbReference>
<dbReference type="EMBL" id="JAMYXC010000191">
    <property type="protein sequence ID" value="MCP1169280.1"/>
    <property type="molecule type" value="Genomic_DNA"/>
</dbReference>
<evidence type="ECO:0000256" key="2">
    <source>
        <dbReference type="ARBA" id="ARBA00022692"/>
    </source>
</evidence>
<organism evidence="7 8">
    <name type="scientific">Limimaricola litoreus</name>
    <dbReference type="NCBI Taxonomy" id="2955316"/>
    <lineage>
        <taxon>Bacteria</taxon>
        <taxon>Pseudomonadati</taxon>
        <taxon>Pseudomonadota</taxon>
        <taxon>Alphaproteobacteria</taxon>
        <taxon>Rhodobacterales</taxon>
        <taxon>Paracoccaceae</taxon>
        <taxon>Limimaricola</taxon>
    </lineage>
</organism>
<feature type="transmembrane region" description="Helical" evidence="5">
    <location>
        <begin position="201"/>
        <end position="219"/>
    </location>
</feature>
<comment type="caution">
    <text evidence="7">The sequence shown here is derived from an EMBL/GenBank/DDBJ whole genome shotgun (WGS) entry which is preliminary data.</text>
</comment>
<evidence type="ECO:0000313" key="7">
    <source>
        <dbReference type="EMBL" id="MCP1169280.1"/>
    </source>
</evidence>
<evidence type="ECO:0000256" key="4">
    <source>
        <dbReference type="ARBA" id="ARBA00023136"/>
    </source>
</evidence>
<proteinExistence type="predicted"/>
<keyword evidence="8" id="KW-1185">Reference proteome</keyword>
<dbReference type="PANTHER" id="PTHR37422">
    <property type="entry name" value="TEICHURONIC ACID BIOSYNTHESIS PROTEIN TUAE"/>
    <property type="match status" value="1"/>
</dbReference>
<evidence type="ECO:0000256" key="1">
    <source>
        <dbReference type="ARBA" id="ARBA00004141"/>
    </source>
</evidence>
<evidence type="ECO:0000313" key="8">
    <source>
        <dbReference type="Proteomes" id="UP001139477"/>
    </source>
</evidence>
<feature type="transmembrane region" description="Helical" evidence="5">
    <location>
        <begin position="153"/>
        <end position="170"/>
    </location>
</feature>
<keyword evidence="3 5" id="KW-1133">Transmembrane helix</keyword>
<protein>
    <submittedName>
        <fullName evidence="7">O-antigen ligase family protein</fullName>
    </submittedName>
</protein>
<feature type="transmembrane region" description="Helical" evidence="5">
    <location>
        <begin position="361"/>
        <end position="378"/>
    </location>
</feature>
<dbReference type="Pfam" id="PF04932">
    <property type="entry name" value="Wzy_C"/>
    <property type="match status" value="1"/>
</dbReference>
<dbReference type="GO" id="GO:0016874">
    <property type="term" value="F:ligase activity"/>
    <property type="evidence" value="ECO:0007669"/>
    <property type="project" value="UniProtKB-KW"/>
</dbReference>
<sequence>MADIGIGNPTGPTLRISAQQRDFLIFTIWSMVTFVQFRGDDLLLYPLALYYAYTILRDQRAVLPLIARSWVLLLFPAWSLLSPLWAELPVVAFKNALYLSLTIIICLQVAANLAPRQIMHAICLAASVIGVVNIVAAFGLGQGDLGIFTSKNAMGKNMVVLWIVAFATFLDSGTHWPVRLAALGMAGIAAFMAAISDSATAVLLVFASSLMLVAGAIVLRGGLLRASRLAVLFVTSGLVLGAAFTYLPYQQIDPVDAVLNQFGKDSTLTGRTVLWQYAEDQIRERPLLGVGAGGFWRYSESPLIQRIYFEFYKGPWDIFNFHNSYYEIAVHQGLIGLGLVVPAMLWGIWMIGRWALGEGSMPSLFFMSHMVVVLVRTMTEADFLKPFVLFHMVFWIGAIAAARQRRDLRDNKST</sequence>